<accession>A0ABM8EK36</accession>
<dbReference type="PROSITE" id="PS51755">
    <property type="entry name" value="OMPR_PHOB"/>
    <property type="match status" value="1"/>
</dbReference>
<name>A0ABM8EK36_9BACT</name>
<evidence type="ECO:0000256" key="7">
    <source>
        <dbReference type="PROSITE-ProRule" id="PRU01091"/>
    </source>
</evidence>
<organism evidence="10 11">
    <name type="scientific">Geotalea uraniireducens</name>
    <dbReference type="NCBI Taxonomy" id="351604"/>
    <lineage>
        <taxon>Bacteria</taxon>
        <taxon>Pseudomonadati</taxon>
        <taxon>Thermodesulfobacteriota</taxon>
        <taxon>Desulfuromonadia</taxon>
        <taxon>Geobacterales</taxon>
        <taxon>Geobacteraceae</taxon>
        <taxon>Geotalea</taxon>
    </lineage>
</organism>
<evidence type="ECO:0000256" key="4">
    <source>
        <dbReference type="ARBA" id="ARBA00023125"/>
    </source>
</evidence>
<feature type="domain" description="Response regulatory" evidence="8">
    <location>
        <begin position="8"/>
        <end position="121"/>
    </location>
</feature>
<dbReference type="Gene3D" id="1.10.10.10">
    <property type="entry name" value="Winged helix-like DNA-binding domain superfamily/Winged helix DNA-binding domain"/>
    <property type="match status" value="1"/>
</dbReference>
<evidence type="ECO:0000256" key="6">
    <source>
        <dbReference type="PROSITE-ProRule" id="PRU00169"/>
    </source>
</evidence>
<evidence type="ECO:0000313" key="10">
    <source>
        <dbReference type="EMBL" id="BDV42738.1"/>
    </source>
</evidence>
<feature type="domain" description="OmpR/PhoB-type" evidence="9">
    <location>
        <begin position="135"/>
        <end position="234"/>
    </location>
</feature>
<keyword evidence="3" id="KW-0805">Transcription regulation</keyword>
<sequence length="236" mass="26139">MNSQGAKMLFLVDDDAKLRRLLVKFLRDNGFDVREFSGGGGVVEAISDGEPVAVILDIMMPGESGLQILRRIRRESAVPVIMLTAKGEDEDRIAGLELGADDYLPKPFNPRELLARINAVLRRTVPREEATTAATETVEAGGFVLNRRRRTVSAGGAEQELSSTEFKLLEALMTHPGMMLSRDELLNFARGKDFGPFDRSIDVHISKVRTKTESLPGGRRCIKTVWGSGYMFEVEK</sequence>
<evidence type="ECO:0000259" key="8">
    <source>
        <dbReference type="PROSITE" id="PS50110"/>
    </source>
</evidence>
<keyword evidence="4 7" id="KW-0238">DNA-binding</keyword>
<dbReference type="EMBL" id="AP027151">
    <property type="protein sequence ID" value="BDV42738.1"/>
    <property type="molecule type" value="Genomic_DNA"/>
</dbReference>
<feature type="DNA-binding region" description="OmpR/PhoB-type" evidence="7">
    <location>
        <begin position="135"/>
        <end position="234"/>
    </location>
</feature>
<evidence type="ECO:0000256" key="1">
    <source>
        <dbReference type="ARBA" id="ARBA00022553"/>
    </source>
</evidence>
<evidence type="ECO:0000259" key="9">
    <source>
        <dbReference type="PROSITE" id="PS51755"/>
    </source>
</evidence>
<dbReference type="InterPro" id="IPR001789">
    <property type="entry name" value="Sig_transdc_resp-reg_receiver"/>
</dbReference>
<evidence type="ECO:0000313" key="11">
    <source>
        <dbReference type="Proteomes" id="UP001317705"/>
    </source>
</evidence>
<dbReference type="Gene3D" id="6.10.250.690">
    <property type="match status" value="1"/>
</dbReference>
<dbReference type="InterPro" id="IPR016032">
    <property type="entry name" value="Sig_transdc_resp-reg_C-effctor"/>
</dbReference>
<evidence type="ECO:0000256" key="5">
    <source>
        <dbReference type="ARBA" id="ARBA00023163"/>
    </source>
</evidence>
<dbReference type="Pfam" id="PF00072">
    <property type="entry name" value="Response_reg"/>
    <property type="match status" value="1"/>
</dbReference>
<dbReference type="InterPro" id="IPR001867">
    <property type="entry name" value="OmpR/PhoB-type_DNA-bd"/>
</dbReference>
<reference evidence="10 11" key="1">
    <citation type="submission" date="2022-12" db="EMBL/GenBank/DDBJ databases">
        <title>Polyphasic characterization of Geotalea uranireducens NIT-SL11 newly isolated from a complex of sewage sludge and microbially reduced graphene oxide.</title>
        <authorList>
            <person name="Xie L."/>
            <person name="Yoshida N."/>
            <person name="Meng L."/>
        </authorList>
    </citation>
    <scope>NUCLEOTIDE SEQUENCE [LARGE SCALE GENOMIC DNA]</scope>
    <source>
        <strain evidence="10 11">NIT-SL11</strain>
    </source>
</reference>
<dbReference type="PANTHER" id="PTHR48111:SF4">
    <property type="entry name" value="DNA-BINDING DUAL TRANSCRIPTIONAL REGULATOR OMPR"/>
    <property type="match status" value="1"/>
</dbReference>
<dbReference type="GO" id="GO:0003677">
    <property type="term" value="F:DNA binding"/>
    <property type="evidence" value="ECO:0007669"/>
    <property type="project" value="UniProtKB-KW"/>
</dbReference>
<keyword evidence="5" id="KW-0804">Transcription</keyword>
<dbReference type="CDD" id="cd00383">
    <property type="entry name" value="trans_reg_C"/>
    <property type="match status" value="1"/>
</dbReference>
<evidence type="ECO:0000256" key="3">
    <source>
        <dbReference type="ARBA" id="ARBA00023015"/>
    </source>
</evidence>
<dbReference type="SUPFAM" id="SSF52172">
    <property type="entry name" value="CheY-like"/>
    <property type="match status" value="1"/>
</dbReference>
<gene>
    <name evidence="10" type="primary">ompR</name>
    <name evidence="10" type="ORF">GURASL_16610</name>
</gene>
<keyword evidence="11" id="KW-1185">Reference proteome</keyword>
<keyword evidence="2" id="KW-0902">Two-component regulatory system</keyword>
<protein>
    <submittedName>
        <fullName evidence="10">DNA-binding response regulator</fullName>
    </submittedName>
</protein>
<feature type="modified residue" description="4-aspartylphosphate" evidence="6">
    <location>
        <position position="57"/>
    </location>
</feature>
<dbReference type="PROSITE" id="PS50110">
    <property type="entry name" value="RESPONSE_REGULATORY"/>
    <property type="match status" value="1"/>
</dbReference>
<dbReference type="Proteomes" id="UP001317705">
    <property type="component" value="Chromosome"/>
</dbReference>
<dbReference type="Pfam" id="PF00486">
    <property type="entry name" value="Trans_reg_C"/>
    <property type="match status" value="1"/>
</dbReference>
<dbReference type="SMART" id="SM00448">
    <property type="entry name" value="REC"/>
    <property type="match status" value="1"/>
</dbReference>
<dbReference type="SMART" id="SM00862">
    <property type="entry name" value="Trans_reg_C"/>
    <property type="match status" value="1"/>
</dbReference>
<dbReference type="PANTHER" id="PTHR48111">
    <property type="entry name" value="REGULATOR OF RPOS"/>
    <property type="match status" value="1"/>
</dbReference>
<keyword evidence="1 6" id="KW-0597">Phosphoprotein</keyword>
<dbReference type="InterPro" id="IPR036388">
    <property type="entry name" value="WH-like_DNA-bd_sf"/>
</dbReference>
<dbReference type="InterPro" id="IPR039420">
    <property type="entry name" value="WalR-like"/>
</dbReference>
<evidence type="ECO:0000256" key="2">
    <source>
        <dbReference type="ARBA" id="ARBA00023012"/>
    </source>
</evidence>
<proteinExistence type="predicted"/>
<dbReference type="InterPro" id="IPR011006">
    <property type="entry name" value="CheY-like_superfamily"/>
</dbReference>
<dbReference type="SUPFAM" id="SSF46894">
    <property type="entry name" value="C-terminal effector domain of the bipartite response regulators"/>
    <property type="match status" value="1"/>
</dbReference>
<dbReference type="Gene3D" id="3.40.50.2300">
    <property type="match status" value="1"/>
</dbReference>